<evidence type="ECO:0000313" key="2">
    <source>
        <dbReference type="EMBL" id="MDH2389964.1"/>
    </source>
</evidence>
<protein>
    <submittedName>
        <fullName evidence="2">DUF5955 family protein</fullName>
    </submittedName>
</protein>
<name>A0ABT6HPI5_9ACTN</name>
<dbReference type="EMBL" id="JARWBG010000014">
    <property type="protein sequence ID" value="MDH2389964.1"/>
    <property type="molecule type" value="Genomic_DNA"/>
</dbReference>
<evidence type="ECO:0000256" key="1">
    <source>
        <dbReference type="SAM" id="MobiDB-lite"/>
    </source>
</evidence>
<gene>
    <name evidence="2" type="ORF">QCN29_14415</name>
</gene>
<organism evidence="2 3">
    <name type="scientific">Streptomyces chengmaiensis</name>
    <dbReference type="NCBI Taxonomy" id="3040919"/>
    <lineage>
        <taxon>Bacteria</taxon>
        <taxon>Bacillati</taxon>
        <taxon>Actinomycetota</taxon>
        <taxon>Actinomycetes</taxon>
        <taxon>Kitasatosporales</taxon>
        <taxon>Streptomycetaceae</taxon>
        <taxon>Streptomyces</taxon>
    </lineage>
</organism>
<dbReference type="Proteomes" id="UP001223144">
    <property type="component" value="Unassembled WGS sequence"/>
</dbReference>
<evidence type="ECO:0000313" key="3">
    <source>
        <dbReference type="Proteomes" id="UP001223144"/>
    </source>
</evidence>
<dbReference type="RefSeq" id="WP_279928316.1">
    <property type="nucleotide sequence ID" value="NZ_JARWBG010000014.1"/>
</dbReference>
<reference evidence="2 3" key="1">
    <citation type="submission" date="2023-04" db="EMBL/GenBank/DDBJ databases">
        <title>Streptomyces chengmaiensis sp. nov. isolated from the stem of mangrove plant in Hainan.</title>
        <authorList>
            <person name="Huang X."/>
            <person name="Zhou S."/>
            <person name="Chu X."/>
            <person name="Xie Y."/>
            <person name="Lin Y."/>
        </authorList>
    </citation>
    <scope>NUCLEOTIDE SEQUENCE [LARGE SCALE GENOMIC DNA]</scope>
    <source>
        <strain evidence="2 3">HNM0663</strain>
    </source>
</reference>
<sequence>MTHQSRPSSPEGLPQGDNLGVQQYGGHSQVGNQAVGSGAQAIAGQVFVQAPTADQRTQIRDLLALVERLLEEHRAALPDQEAPRAELRRLREELDDEDPQPGVVRRALDRLTAFAQPVAPLAAAVGELSQAVQSF</sequence>
<comment type="caution">
    <text evidence="2">The sequence shown here is derived from an EMBL/GenBank/DDBJ whole genome shotgun (WGS) entry which is preliminary data.</text>
</comment>
<feature type="region of interest" description="Disordered" evidence="1">
    <location>
        <begin position="1"/>
        <end position="33"/>
    </location>
</feature>
<keyword evidence="3" id="KW-1185">Reference proteome</keyword>
<proteinExistence type="predicted"/>
<dbReference type="Pfam" id="PF19380">
    <property type="entry name" value="DUF5955"/>
    <property type="match status" value="1"/>
</dbReference>
<dbReference type="InterPro" id="IPR045999">
    <property type="entry name" value="DUF5955"/>
</dbReference>
<accession>A0ABT6HPI5</accession>